<gene>
    <name evidence="1" type="ORF">U9M48_032411</name>
</gene>
<reference evidence="1 2" key="1">
    <citation type="submission" date="2024-02" db="EMBL/GenBank/DDBJ databases">
        <title>High-quality chromosome-scale genome assembly of Pensacola bahiagrass (Paspalum notatum Flugge var. saurae).</title>
        <authorList>
            <person name="Vega J.M."/>
            <person name="Podio M."/>
            <person name="Orjuela J."/>
            <person name="Siena L.A."/>
            <person name="Pessino S.C."/>
            <person name="Combes M.C."/>
            <person name="Mariac C."/>
            <person name="Albertini E."/>
            <person name="Pupilli F."/>
            <person name="Ortiz J.P.A."/>
            <person name="Leblanc O."/>
        </authorList>
    </citation>
    <scope>NUCLEOTIDE SEQUENCE [LARGE SCALE GENOMIC DNA]</scope>
    <source>
        <strain evidence="1">R1</strain>
        <tissue evidence="1">Leaf</tissue>
    </source>
</reference>
<dbReference type="AlphaFoldDB" id="A0AAQ3U5W9"/>
<organism evidence="1 2">
    <name type="scientific">Paspalum notatum var. saurae</name>
    <dbReference type="NCBI Taxonomy" id="547442"/>
    <lineage>
        <taxon>Eukaryota</taxon>
        <taxon>Viridiplantae</taxon>
        <taxon>Streptophyta</taxon>
        <taxon>Embryophyta</taxon>
        <taxon>Tracheophyta</taxon>
        <taxon>Spermatophyta</taxon>
        <taxon>Magnoliopsida</taxon>
        <taxon>Liliopsida</taxon>
        <taxon>Poales</taxon>
        <taxon>Poaceae</taxon>
        <taxon>PACMAD clade</taxon>
        <taxon>Panicoideae</taxon>
        <taxon>Andropogonodae</taxon>
        <taxon>Paspaleae</taxon>
        <taxon>Paspalinae</taxon>
        <taxon>Paspalum</taxon>
    </lineage>
</organism>
<evidence type="ECO:0000313" key="2">
    <source>
        <dbReference type="Proteomes" id="UP001341281"/>
    </source>
</evidence>
<keyword evidence="2" id="KW-1185">Reference proteome</keyword>
<name>A0AAQ3U5W9_PASNO</name>
<accession>A0AAQ3U5W9</accession>
<sequence>MIADLIAAGDQSGCALLIIAAMPLRYGVEHPVIMSMDCIRANFEWPCCDDVHPRSDDVRLQNARACCTRPPR</sequence>
<protein>
    <submittedName>
        <fullName evidence="1">Uncharacterized protein</fullName>
    </submittedName>
</protein>
<dbReference type="Proteomes" id="UP001341281">
    <property type="component" value="Chromosome 07"/>
</dbReference>
<dbReference type="EMBL" id="CP144751">
    <property type="protein sequence ID" value="WVZ85489.1"/>
    <property type="molecule type" value="Genomic_DNA"/>
</dbReference>
<proteinExistence type="predicted"/>
<evidence type="ECO:0000313" key="1">
    <source>
        <dbReference type="EMBL" id="WVZ85489.1"/>
    </source>
</evidence>